<dbReference type="InterPro" id="IPR036881">
    <property type="entry name" value="Glyco_hydro_3_C_sf"/>
</dbReference>
<evidence type="ECO:0000256" key="2">
    <source>
        <dbReference type="ARBA" id="ARBA00022801"/>
    </source>
</evidence>
<evidence type="ECO:0000256" key="1">
    <source>
        <dbReference type="ARBA" id="ARBA00005336"/>
    </source>
</evidence>
<feature type="domain" description="Glycoside hydrolase family 3 C-terminal" evidence="4">
    <location>
        <begin position="317"/>
        <end position="412"/>
    </location>
</feature>
<dbReference type="Pfam" id="PF00933">
    <property type="entry name" value="Glyco_hydro_3"/>
    <property type="match status" value="1"/>
</dbReference>
<feature type="domain" description="Glycoside hydrolase family 3 N-terminal" evidence="3">
    <location>
        <begin position="21"/>
        <end position="283"/>
    </location>
</feature>
<proteinExistence type="inferred from homology"/>
<comment type="similarity">
    <text evidence="1">Belongs to the glycosyl hydrolase 3 family.</text>
</comment>
<evidence type="ECO:0000259" key="4">
    <source>
        <dbReference type="Pfam" id="PF01915"/>
    </source>
</evidence>
<dbReference type="InterPro" id="IPR050288">
    <property type="entry name" value="Cellulose_deg_GH3"/>
</dbReference>
<dbReference type="InterPro" id="IPR001764">
    <property type="entry name" value="Glyco_hydro_3_N"/>
</dbReference>
<dbReference type="PANTHER" id="PTHR42715:SF10">
    <property type="entry name" value="BETA-GLUCOSIDASE"/>
    <property type="match status" value="1"/>
</dbReference>
<dbReference type="PATRIC" id="fig|1423730.4.peg.209"/>
<dbReference type="Pfam" id="PF01915">
    <property type="entry name" value="Glyco_hydro_3_C"/>
    <property type="match status" value="1"/>
</dbReference>
<protein>
    <submittedName>
        <fullName evidence="5">Beta-glucosidase</fullName>
    </submittedName>
</protein>
<dbReference type="GO" id="GO:0005975">
    <property type="term" value="P:carbohydrate metabolic process"/>
    <property type="evidence" value="ECO:0007669"/>
    <property type="project" value="InterPro"/>
</dbReference>
<reference evidence="5 6" key="1">
    <citation type="journal article" date="2015" name="Genome Announc.">
        <title>Expanding the biotechnology potential of lactobacilli through comparative genomics of 213 strains and associated genera.</title>
        <authorList>
            <person name="Sun Z."/>
            <person name="Harris H.M."/>
            <person name="McCann A."/>
            <person name="Guo C."/>
            <person name="Argimon S."/>
            <person name="Zhang W."/>
            <person name="Yang X."/>
            <person name="Jeffery I.B."/>
            <person name="Cooney J.C."/>
            <person name="Kagawa T.F."/>
            <person name="Liu W."/>
            <person name="Song Y."/>
            <person name="Salvetti E."/>
            <person name="Wrobel A."/>
            <person name="Rasinkangas P."/>
            <person name="Parkhill J."/>
            <person name="Rea M.C."/>
            <person name="O'Sullivan O."/>
            <person name="Ritari J."/>
            <person name="Douillard F.P."/>
            <person name="Paul Ross R."/>
            <person name="Yang R."/>
            <person name="Briner A.E."/>
            <person name="Felis G.E."/>
            <person name="de Vos W.M."/>
            <person name="Barrangou R."/>
            <person name="Klaenhammer T.R."/>
            <person name="Caufield P.W."/>
            <person name="Cui Y."/>
            <person name="Zhang H."/>
            <person name="O'Toole P.W."/>
        </authorList>
    </citation>
    <scope>NUCLEOTIDE SEQUENCE [LARGE SCALE GENOMIC DNA]</scope>
    <source>
        <strain evidence="5 6">DSM 22697</strain>
    </source>
</reference>
<evidence type="ECO:0000259" key="3">
    <source>
        <dbReference type="Pfam" id="PF00933"/>
    </source>
</evidence>
<dbReference type="Gene3D" id="3.40.50.1700">
    <property type="entry name" value="Glycoside hydrolase family 3 C-terminal domain"/>
    <property type="match status" value="1"/>
</dbReference>
<dbReference type="InterPro" id="IPR017853">
    <property type="entry name" value="GH"/>
</dbReference>
<gene>
    <name evidence="5" type="ORF">FC75_GL000197</name>
</gene>
<dbReference type="InterPro" id="IPR036962">
    <property type="entry name" value="Glyco_hydro_3_N_sf"/>
</dbReference>
<dbReference type="InterPro" id="IPR002772">
    <property type="entry name" value="Glyco_hydro_3_C"/>
</dbReference>
<dbReference type="SUPFAM" id="SSF52279">
    <property type="entry name" value="Beta-D-glucan exohydrolase, C-terminal domain"/>
    <property type="match status" value="1"/>
</dbReference>
<dbReference type="PRINTS" id="PR00133">
    <property type="entry name" value="GLHYDRLASE3"/>
</dbReference>
<accession>A0A0R2EV35</accession>
<dbReference type="STRING" id="1423730.FC75_GL000197"/>
<evidence type="ECO:0000313" key="5">
    <source>
        <dbReference type="EMBL" id="KRN19099.1"/>
    </source>
</evidence>
<organism evidence="5 6">
    <name type="scientific">Lacticaseibacillus camelliae DSM 22697 = JCM 13995</name>
    <dbReference type="NCBI Taxonomy" id="1423730"/>
    <lineage>
        <taxon>Bacteria</taxon>
        <taxon>Bacillati</taxon>
        <taxon>Bacillota</taxon>
        <taxon>Bacilli</taxon>
        <taxon>Lactobacillales</taxon>
        <taxon>Lactobacillaceae</taxon>
        <taxon>Lacticaseibacillus</taxon>
    </lineage>
</organism>
<name>A0A0R2EV35_9LACO</name>
<dbReference type="GO" id="GO:0004553">
    <property type="term" value="F:hydrolase activity, hydrolyzing O-glycosyl compounds"/>
    <property type="evidence" value="ECO:0007669"/>
    <property type="project" value="InterPro"/>
</dbReference>
<dbReference type="PANTHER" id="PTHR42715">
    <property type="entry name" value="BETA-GLUCOSIDASE"/>
    <property type="match status" value="1"/>
</dbReference>
<dbReference type="Gene3D" id="3.20.20.300">
    <property type="entry name" value="Glycoside hydrolase, family 3, N-terminal domain"/>
    <property type="match status" value="1"/>
</dbReference>
<sequence length="487" mass="52051">MTITIGSGATRRELSDQDAIKLTSGQDFWSSENVAGIPAIRMSDGPHGLRYQAQASDHLGINEAVPATAFPTASASASSWDPRLLVKMGAAIGEEARSMNVDVVLGPGVNIKRNPLGGRNFEFFSEDPLLTGALATAWINGLQSKGVGASLKHFAGNSQETDRLRSDSLIDATALHELYLEAFRLAVTQSQPETVMIAYNLLNGTYMSDHEYLLNTVLRGQWGFKGAVVSDWGALNDKVKSLNAGTDLEMPSSGHLFDKPALAALKTGQLDRARLTRAVANIAAIADRKRPAFTGDRDALLQSHVALAQNIEENSAVLMKNDGTLPLQPGRKLAVIGALADQTRIQGAGSSHITTPQSISILAGLKAAGHEFAYVAGYTLDGQADPALVKAAVATAKKAEDVIVVLGLPATAEATGHPWRCRPTKSRCCTPWRRPTRMSWSCWWRAPWSPPTGRRTPRPCSTCSSVVKPSGPPRNACCSARCRPLAN</sequence>
<evidence type="ECO:0000313" key="6">
    <source>
        <dbReference type="Proteomes" id="UP000050865"/>
    </source>
</evidence>
<dbReference type="AlphaFoldDB" id="A0A0R2EV35"/>
<comment type="caution">
    <text evidence="5">The sequence shown here is derived from an EMBL/GenBank/DDBJ whole genome shotgun (WGS) entry which is preliminary data.</text>
</comment>
<keyword evidence="2" id="KW-0378">Hydrolase</keyword>
<keyword evidence="6" id="KW-1185">Reference proteome</keyword>
<dbReference type="SUPFAM" id="SSF51445">
    <property type="entry name" value="(Trans)glycosidases"/>
    <property type="match status" value="1"/>
</dbReference>
<dbReference type="EMBL" id="AYZJ01000077">
    <property type="protein sequence ID" value="KRN19099.1"/>
    <property type="molecule type" value="Genomic_DNA"/>
</dbReference>
<dbReference type="Proteomes" id="UP000050865">
    <property type="component" value="Unassembled WGS sequence"/>
</dbReference>